<feature type="domain" description="Methyl-accepting transducer" evidence="2">
    <location>
        <begin position="248"/>
        <end position="432"/>
    </location>
</feature>
<dbReference type="InterPro" id="IPR001610">
    <property type="entry name" value="PAC"/>
</dbReference>
<reference evidence="5 6" key="1">
    <citation type="submission" date="2016-03" db="EMBL/GenBank/DDBJ databases">
        <title>Photobacterium proteolyticum sp. nov. a protease producing bacterium isolated from ocean sediments of Laizhou Bay.</title>
        <authorList>
            <person name="Li Y."/>
        </authorList>
    </citation>
    <scope>NUCLEOTIDE SEQUENCE [LARGE SCALE GENOMIC DNA]</scope>
    <source>
        <strain evidence="5 6">R-40508</strain>
    </source>
</reference>
<dbReference type="CDD" id="cd00130">
    <property type="entry name" value="PAS"/>
    <property type="match status" value="2"/>
</dbReference>
<keyword evidence="1" id="KW-0807">Transducer</keyword>
<dbReference type="InterPro" id="IPR000014">
    <property type="entry name" value="PAS"/>
</dbReference>
<dbReference type="PROSITE" id="PS50112">
    <property type="entry name" value="PAS"/>
    <property type="match status" value="1"/>
</dbReference>
<dbReference type="GO" id="GO:0016020">
    <property type="term" value="C:membrane"/>
    <property type="evidence" value="ECO:0007669"/>
    <property type="project" value="InterPro"/>
</dbReference>
<dbReference type="PANTHER" id="PTHR24422:SF10">
    <property type="entry name" value="CHEMOTAXIS PROTEIN METHYLTRANSFERASE 2"/>
    <property type="match status" value="1"/>
</dbReference>
<dbReference type="InterPro" id="IPR035965">
    <property type="entry name" value="PAS-like_dom_sf"/>
</dbReference>
<accession>A0A178K2S7</accession>
<dbReference type="SMART" id="SM00091">
    <property type="entry name" value="PAS"/>
    <property type="match status" value="2"/>
</dbReference>
<dbReference type="SUPFAM" id="SSF55785">
    <property type="entry name" value="PYP-like sensor domain (PAS domain)"/>
    <property type="match status" value="2"/>
</dbReference>
<comment type="caution">
    <text evidence="5">The sequence shown here is derived from an EMBL/GenBank/DDBJ whole genome shotgun (WGS) entry which is preliminary data.</text>
</comment>
<organism evidence="5 6">
    <name type="scientific">Photobacterium jeanii</name>
    <dbReference type="NCBI Taxonomy" id="858640"/>
    <lineage>
        <taxon>Bacteria</taxon>
        <taxon>Pseudomonadati</taxon>
        <taxon>Pseudomonadota</taxon>
        <taxon>Gammaproteobacteria</taxon>
        <taxon>Vibrionales</taxon>
        <taxon>Vibrionaceae</taxon>
        <taxon>Photobacterium</taxon>
    </lineage>
</organism>
<dbReference type="InterPro" id="IPR000700">
    <property type="entry name" value="PAS-assoc_C"/>
</dbReference>
<dbReference type="Gene3D" id="3.30.450.20">
    <property type="entry name" value="PAS domain"/>
    <property type="match status" value="2"/>
</dbReference>
<keyword evidence="6" id="KW-1185">Reference proteome</keyword>
<dbReference type="EMBL" id="LVHF01000033">
    <property type="protein sequence ID" value="OAN11255.1"/>
    <property type="molecule type" value="Genomic_DNA"/>
</dbReference>
<dbReference type="PANTHER" id="PTHR24422">
    <property type="entry name" value="CHEMOTAXIS PROTEIN METHYLTRANSFERASE"/>
    <property type="match status" value="1"/>
</dbReference>
<dbReference type="InterPro" id="IPR013655">
    <property type="entry name" value="PAS_fold_3"/>
</dbReference>
<sequence>MFNRQLKRQFAEAQAELEQLRATLDSIHSCMATIEFDLEGHVIDVNQPFLNIMGYQTDEVLGKHHSTMCFSDHVNSAEYRQFWQTLKMGQCVKGTFERKSKLGDLVWLEATYFPIKQNGSVIKVMKIATDVTQSKNASIAQESVLSALNRSQATIEFEPTGTILTANQNFLDTVGYSLEQIKGQHHRMFCHDDFYAENPTFWQDLAKGQFNSGQFLRKNSYGENVWLEATYNPIIDASGKVVKVIKFASNITAQINKSEAVAQAADVAYSTSVETAQIAKQGSELLNDSVQVSAKISEQVESTSEQIQLLNTKSQNIEAIVSTIKEIADQTNLLALNAAIEAARAGEQGRGFAVVADEVRQLASRTSQSTNEIAAVVAENRNLTDRVTSSMREVATISSEGMNKIAEVSTVMDEIHTGAENVSQTVMSLSES</sequence>
<dbReference type="InterPro" id="IPR004089">
    <property type="entry name" value="MCPsignal_dom"/>
</dbReference>
<evidence type="ECO:0000259" key="4">
    <source>
        <dbReference type="PROSITE" id="PS50113"/>
    </source>
</evidence>
<dbReference type="Pfam" id="PF00015">
    <property type="entry name" value="MCPsignal"/>
    <property type="match status" value="1"/>
</dbReference>
<dbReference type="SMART" id="SM00086">
    <property type="entry name" value="PAC"/>
    <property type="match status" value="2"/>
</dbReference>
<dbReference type="SUPFAM" id="SSF58104">
    <property type="entry name" value="Methyl-accepting chemotaxis protein (MCP) signaling domain"/>
    <property type="match status" value="1"/>
</dbReference>
<evidence type="ECO:0000259" key="3">
    <source>
        <dbReference type="PROSITE" id="PS50112"/>
    </source>
</evidence>
<dbReference type="NCBIfam" id="TIGR00229">
    <property type="entry name" value="sensory_box"/>
    <property type="match status" value="2"/>
</dbReference>
<proteinExistence type="predicted"/>
<name>A0A178K2S7_9GAMM</name>
<feature type="domain" description="PAS" evidence="3">
    <location>
        <begin position="16"/>
        <end position="63"/>
    </location>
</feature>
<dbReference type="PROSITE" id="PS50111">
    <property type="entry name" value="CHEMOTAXIS_TRANSDUC_2"/>
    <property type="match status" value="1"/>
</dbReference>
<dbReference type="Proteomes" id="UP000078503">
    <property type="component" value="Unassembled WGS sequence"/>
</dbReference>
<dbReference type="Gene3D" id="1.10.287.950">
    <property type="entry name" value="Methyl-accepting chemotaxis protein"/>
    <property type="match status" value="1"/>
</dbReference>
<feature type="domain" description="PAC" evidence="4">
    <location>
        <begin position="209"/>
        <end position="263"/>
    </location>
</feature>
<dbReference type="AlphaFoldDB" id="A0A178K2S7"/>
<dbReference type="SMART" id="SM00283">
    <property type="entry name" value="MA"/>
    <property type="match status" value="1"/>
</dbReference>
<dbReference type="OrthoDB" id="9765776at2"/>
<evidence type="ECO:0000313" key="6">
    <source>
        <dbReference type="Proteomes" id="UP000078503"/>
    </source>
</evidence>
<evidence type="ECO:0000259" key="2">
    <source>
        <dbReference type="PROSITE" id="PS50111"/>
    </source>
</evidence>
<dbReference type="GO" id="GO:0006935">
    <property type="term" value="P:chemotaxis"/>
    <property type="evidence" value="ECO:0007669"/>
    <property type="project" value="UniProtKB-ARBA"/>
</dbReference>
<dbReference type="GO" id="GO:0007165">
    <property type="term" value="P:signal transduction"/>
    <property type="evidence" value="ECO:0007669"/>
    <property type="project" value="UniProtKB-KW"/>
</dbReference>
<dbReference type="PROSITE" id="PS50113">
    <property type="entry name" value="PAC"/>
    <property type="match status" value="1"/>
</dbReference>
<dbReference type="Pfam" id="PF08447">
    <property type="entry name" value="PAS_3"/>
    <property type="match status" value="2"/>
</dbReference>
<evidence type="ECO:0000313" key="5">
    <source>
        <dbReference type="EMBL" id="OAN11255.1"/>
    </source>
</evidence>
<dbReference type="InterPro" id="IPR050903">
    <property type="entry name" value="Bact_Chemotaxis_MeTrfase"/>
</dbReference>
<protein>
    <submittedName>
        <fullName evidence="5">Chemotaxis protein</fullName>
    </submittedName>
</protein>
<evidence type="ECO:0000256" key="1">
    <source>
        <dbReference type="PROSITE-ProRule" id="PRU00284"/>
    </source>
</evidence>
<gene>
    <name evidence="5" type="ORF">A3K86_20070</name>
</gene>
<dbReference type="CDD" id="cd11386">
    <property type="entry name" value="MCP_signal"/>
    <property type="match status" value="1"/>
</dbReference>
<dbReference type="STRING" id="858640.A3K86_20070"/>